<dbReference type="RefSeq" id="WP_252749957.1">
    <property type="nucleotide sequence ID" value="NZ_CP097116.1"/>
</dbReference>
<keyword evidence="2" id="KW-1185">Reference proteome</keyword>
<protein>
    <submittedName>
        <fullName evidence="1">Uncharacterized protein</fullName>
    </submittedName>
</protein>
<gene>
    <name evidence="1" type="ORF">M3M35_07170</name>
</gene>
<name>A0ABY5BN15_9LACO</name>
<dbReference type="Proteomes" id="UP001056707">
    <property type="component" value="Chromosome"/>
</dbReference>
<accession>A0ABY5BN15</accession>
<reference evidence="1" key="1">
    <citation type="submission" date="2022-05" db="EMBL/GenBank/DDBJ databases">
        <authorList>
            <person name="Oliphant S.A."/>
            <person name="Watson-Haigh N.S."/>
            <person name="Sumby K.M."/>
            <person name="Gardner J.M."/>
            <person name="Jiranek V."/>
        </authorList>
    </citation>
    <scope>NUCLEOTIDE SEQUENCE</scope>
    <source>
        <strain evidence="1">KI16_H9</strain>
    </source>
</reference>
<proteinExistence type="predicted"/>
<evidence type="ECO:0000313" key="1">
    <source>
        <dbReference type="EMBL" id="USS85062.1"/>
    </source>
</evidence>
<organism evidence="1 2">
    <name type="scientific">Fructilactobacillus myrtifloralis</name>
    <dbReference type="NCBI Taxonomy" id="2940301"/>
    <lineage>
        <taxon>Bacteria</taxon>
        <taxon>Bacillati</taxon>
        <taxon>Bacillota</taxon>
        <taxon>Bacilli</taxon>
        <taxon>Lactobacillales</taxon>
        <taxon>Lactobacillaceae</taxon>
        <taxon>Fructilactobacillus</taxon>
    </lineage>
</organism>
<evidence type="ECO:0000313" key="2">
    <source>
        <dbReference type="Proteomes" id="UP001056707"/>
    </source>
</evidence>
<sequence length="77" mass="8902">MAKKHETNRQWLERHHCVLAKLEEPCIILGEHLEKGDYVVLSSSVTIYEAKRHHAYAGVSSIHGYLKNDDVDKPSRY</sequence>
<dbReference type="EMBL" id="CP097116">
    <property type="protein sequence ID" value="USS85062.1"/>
    <property type="molecule type" value="Genomic_DNA"/>
</dbReference>